<dbReference type="SUPFAM" id="SSF51161">
    <property type="entry name" value="Trimeric LpxA-like enzymes"/>
    <property type="match status" value="1"/>
</dbReference>
<dbReference type="InterPro" id="IPR018357">
    <property type="entry name" value="Hexapep_transf_CS"/>
</dbReference>
<dbReference type="InterPro" id="IPR005881">
    <property type="entry name" value="Ser_O-AcTrfase"/>
</dbReference>
<dbReference type="UniPathway" id="UPA00136">
    <property type="reaction ID" value="UER00199"/>
</dbReference>
<dbReference type="Gene3D" id="1.10.3130.10">
    <property type="entry name" value="serine acetyltransferase, domain 1"/>
    <property type="match status" value="1"/>
</dbReference>
<dbReference type="InterPro" id="IPR053376">
    <property type="entry name" value="Serine_acetyltransferase"/>
</dbReference>
<dbReference type="NCBIfam" id="NF041874">
    <property type="entry name" value="EPS_EpsC"/>
    <property type="match status" value="1"/>
</dbReference>
<evidence type="ECO:0000256" key="5">
    <source>
        <dbReference type="ARBA" id="ARBA00022605"/>
    </source>
</evidence>
<evidence type="ECO:0000256" key="4">
    <source>
        <dbReference type="ARBA" id="ARBA00013266"/>
    </source>
</evidence>
<evidence type="ECO:0000256" key="7">
    <source>
        <dbReference type="ARBA" id="ARBA00023315"/>
    </source>
</evidence>
<comment type="similarity">
    <text evidence="2">Belongs to the transferase hexapeptide repeat family.</text>
</comment>
<dbReference type="Pfam" id="PF06426">
    <property type="entry name" value="SATase_N"/>
    <property type="match status" value="1"/>
</dbReference>
<evidence type="ECO:0000313" key="10">
    <source>
        <dbReference type="Proteomes" id="UP000036987"/>
    </source>
</evidence>
<proteinExistence type="inferred from homology"/>
<comment type="subunit">
    <text evidence="3">Homomultimer.</text>
</comment>
<evidence type="ECO:0000259" key="8">
    <source>
        <dbReference type="SMART" id="SM00971"/>
    </source>
</evidence>
<dbReference type="PANTHER" id="PTHR42811">
    <property type="entry name" value="SERINE ACETYLTRANSFERASE"/>
    <property type="match status" value="1"/>
</dbReference>
<dbReference type="InterPro" id="IPR011004">
    <property type="entry name" value="Trimer_LpxA-like_sf"/>
</dbReference>
<name>A0A0K9PQJ3_ZOSMR</name>
<dbReference type="Pfam" id="PF00132">
    <property type="entry name" value="Hexapep"/>
    <property type="match status" value="1"/>
</dbReference>
<dbReference type="GO" id="GO:0005829">
    <property type="term" value="C:cytosol"/>
    <property type="evidence" value="ECO:0000318"/>
    <property type="project" value="GO_Central"/>
</dbReference>
<dbReference type="InterPro" id="IPR042122">
    <property type="entry name" value="Ser_AcTrfase_N_sf"/>
</dbReference>
<reference evidence="10" key="1">
    <citation type="journal article" date="2016" name="Nature">
        <title>The genome of the seagrass Zostera marina reveals angiosperm adaptation to the sea.</title>
        <authorList>
            <person name="Olsen J.L."/>
            <person name="Rouze P."/>
            <person name="Verhelst B."/>
            <person name="Lin Y.-C."/>
            <person name="Bayer T."/>
            <person name="Collen J."/>
            <person name="Dattolo E."/>
            <person name="De Paoli E."/>
            <person name="Dittami S."/>
            <person name="Maumus F."/>
            <person name="Michel G."/>
            <person name="Kersting A."/>
            <person name="Lauritano C."/>
            <person name="Lohaus R."/>
            <person name="Toepel M."/>
            <person name="Tonon T."/>
            <person name="Vanneste K."/>
            <person name="Amirebrahimi M."/>
            <person name="Brakel J."/>
            <person name="Bostroem C."/>
            <person name="Chovatia M."/>
            <person name="Grimwood J."/>
            <person name="Jenkins J.W."/>
            <person name="Jueterbock A."/>
            <person name="Mraz A."/>
            <person name="Stam W.T."/>
            <person name="Tice H."/>
            <person name="Bornberg-Bauer E."/>
            <person name="Green P.J."/>
            <person name="Pearson G.A."/>
            <person name="Procaccini G."/>
            <person name="Duarte C.M."/>
            <person name="Schmutz J."/>
            <person name="Reusch T.B.H."/>
            <person name="Van de Peer Y."/>
        </authorList>
    </citation>
    <scope>NUCLEOTIDE SEQUENCE [LARGE SCALE GENOMIC DNA]</scope>
    <source>
        <strain evidence="10">cv. Finnish</strain>
    </source>
</reference>
<dbReference type="OMA" id="HCTVAGV"/>
<dbReference type="PROSITE" id="PS00101">
    <property type="entry name" value="HEXAPEP_TRANSFERASES"/>
    <property type="match status" value="1"/>
</dbReference>
<sequence>MATVTAAFGRLLPSAQTTANLCNCAPFSSPPETNPVDDGVWMQLREEAEMDTGKEPMLRELYTATVLSHCSLEKSLAFILDAKLSSPQLRLKDVFIAAFDADPGIGRSVRKDLAAFLESDPACSRMVHCFLCYKGFLAVQTHRVAHKLWEDGRRTLALFLQSRVSEVFAVDIHPAAVIGSGLVLDHATGVVIGETSVVGDNVSIFHNVTLGGTGKITGDRHPKIGDGVLIGTGTNILGNVRVGRNTMIGAGTIVRKNVPEGITVVGNPARFIVDKKVTDEPNWDR</sequence>
<dbReference type="SMART" id="SM00971">
    <property type="entry name" value="SATase_N"/>
    <property type="match status" value="1"/>
</dbReference>
<gene>
    <name evidence="9" type="ORF">ZOSMA_185G00380</name>
</gene>
<evidence type="ECO:0000256" key="2">
    <source>
        <dbReference type="ARBA" id="ARBA00007274"/>
    </source>
</evidence>
<dbReference type="OrthoDB" id="25818at2759"/>
<keyword evidence="5" id="KW-0028">Amino-acid biosynthesis</keyword>
<dbReference type="EC" id="2.3.1.30" evidence="4"/>
<keyword evidence="7" id="KW-0012">Acyltransferase</keyword>
<evidence type="ECO:0000256" key="3">
    <source>
        <dbReference type="ARBA" id="ARBA00011553"/>
    </source>
</evidence>
<comment type="caution">
    <text evidence="9">The sequence shown here is derived from an EMBL/GenBank/DDBJ whole genome shotgun (WGS) entry which is preliminary data.</text>
</comment>
<dbReference type="NCBIfam" id="TIGR01172">
    <property type="entry name" value="cysE"/>
    <property type="match status" value="1"/>
</dbReference>
<dbReference type="FunFam" id="2.160.10.10:FF:000002">
    <property type="entry name" value="Serine acetyltransferase"/>
    <property type="match status" value="1"/>
</dbReference>
<dbReference type="CDD" id="cd03354">
    <property type="entry name" value="LbH_SAT"/>
    <property type="match status" value="1"/>
</dbReference>
<keyword evidence="6 9" id="KW-0808">Transferase</keyword>
<comment type="pathway">
    <text evidence="1">Amino-acid biosynthesis; L-cysteine biosynthesis; L-cysteine from L-serine: step 1/2.</text>
</comment>
<dbReference type="InterPro" id="IPR001451">
    <property type="entry name" value="Hexapep"/>
</dbReference>
<evidence type="ECO:0000256" key="1">
    <source>
        <dbReference type="ARBA" id="ARBA00004876"/>
    </source>
</evidence>
<dbReference type="InterPro" id="IPR045304">
    <property type="entry name" value="LbH_SAT"/>
</dbReference>
<protein>
    <recommendedName>
        <fullName evidence="4">serine O-acetyltransferase</fullName>
        <ecNumber evidence="4">2.3.1.30</ecNumber>
    </recommendedName>
</protein>
<dbReference type="InterPro" id="IPR010493">
    <property type="entry name" value="Ser_AcTrfase_N"/>
</dbReference>
<dbReference type="Gene3D" id="2.160.10.10">
    <property type="entry name" value="Hexapeptide repeat proteins"/>
    <property type="match status" value="1"/>
</dbReference>
<dbReference type="Proteomes" id="UP000036987">
    <property type="component" value="Unassembled WGS sequence"/>
</dbReference>
<feature type="domain" description="Serine acetyltransferase N-terminal" evidence="8">
    <location>
        <begin position="40"/>
        <end position="141"/>
    </location>
</feature>
<accession>A0A0K9PQJ3</accession>
<dbReference type="GO" id="GO:0009001">
    <property type="term" value="F:serine O-acetyltransferase activity"/>
    <property type="evidence" value="ECO:0000318"/>
    <property type="project" value="GO_Central"/>
</dbReference>
<keyword evidence="10" id="KW-1185">Reference proteome</keyword>
<organism evidence="9 10">
    <name type="scientific">Zostera marina</name>
    <name type="common">Eelgrass</name>
    <dbReference type="NCBI Taxonomy" id="29655"/>
    <lineage>
        <taxon>Eukaryota</taxon>
        <taxon>Viridiplantae</taxon>
        <taxon>Streptophyta</taxon>
        <taxon>Embryophyta</taxon>
        <taxon>Tracheophyta</taxon>
        <taxon>Spermatophyta</taxon>
        <taxon>Magnoliopsida</taxon>
        <taxon>Liliopsida</taxon>
        <taxon>Zosteraceae</taxon>
        <taxon>Zostera</taxon>
    </lineage>
</organism>
<dbReference type="STRING" id="29655.A0A0K9PQJ3"/>
<evidence type="ECO:0000313" key="9">
    <source>
        <dbReference type="EMBL" id="KMZ71219.1"/>
    </source>
</evidence>
<dbReference type="EMBL" id="LFYR01000684">
    <property type="protein sequence ID" value="KMZ71219.1"/>
    <property type="molecule type" value="Genomic_DNA"/>
</dbReference>
<dbReference type="AlphaFoldDB" id="A0A0K9PQJ3"/>
<evidence type="ECO:0000256" key="6">
    <source>
        <dbReference type="ARBA" id="ARBA00022679"/>
    </source>
</evidence>
<dbReference type="GO" id="GO:0006535">
    <property type="term" value="P:cysteine biosynthetic process from serine"/>
    <property type="evidence" value="ECO:0007669"/>
    <property type="project" value="InterPro"/>
</dbReference>